<feature type="chain" id="PRO_5001575034" description="LysM domain-containing protein" evidence="4">
    <location>
        <begin position="23"/>
        <end position="286"/>
    </location>
</feature>
<accession>A0A059IZV2</accession>
<feature type="domain" description="LysM" evidence="5">
    <location>
        <begin position="31"/>
        <end position="76"/>
    </location>
</feature>
<keyword evidence="7" id="KW-1185">Reference proteome</keyword>
<feature type="region of interest" description="Disordered" evidence="3">
    <location>
        <begin position="192"/>
        <end position="231"/>
    </location>
</feature>
<dbReference type="Proteomes" id="UP000024533">
    <property type="component" value="Unassembled WGS sequence"/>
</dbReference>
<dbReference type="OMA" id="CTKYHLV"/>
<dbReference type="PANTHER" id="PTHR34997">
    <property type="entry name" value="AM15"/>
    <property type="match status" value="1"/>
</dbReference>
<dbReference type="InterPro" id="IPR052210">
    <property type="entry name" value="LysM1-like"/>
</dbReference>
<comment type="caution">
    <text evidence="6">The sequence shown here is derived from an EMBL/GenBank/DDBJ whole genome shotgun (WGS) entry which is preliminary data.</text>
</comment>
<sequence length="286" mass="30818">MVNIQLILGAIILFGTRKAATAALPPRPCALVVIARNGDTCQSLTAEWGTGMTQFLKWNAGVNCNNALVAGKTYCLSADNSQRGPTASLTRSSKVPTTTSRATQTMTSKASTGTPPAVTLASRSGPHRYMSGIVPNCAGFHKVEPGDTCESIVDKYNLSLDEFYTWNPAVGRNCQSLWLGYYVCGGVKKDSPSQQSTSQQPTSQQSPSQQSPSQQYTSQQSNTSQQTQPNVNPKCNNWYQVVPGDYCQKIAEKFNVPLQTFYNWNPSVGSNCASLWAGYNVCVGSA</sequence>
<name>A0A059IZV2_TRIIM</name>
<feature type="compositionally biased region" description="Low complexity" evidence="3">
    <location>
        <begin position="192"/>
        <end position="229"/>
    </location>
</feature>
<dbReference type="STRING" id="1215338.A0A059IZV2"/>
<dbReference type="PANTHER" id="PTHR34997:SF1">
    <property type="entry name" value="PEPTIDOGLYCAN-BINDING LYSIN DOMAIN"/>
    <property type="match status" value="1"/>
</dbReference>
<proteinExistence type="predicted"/>
<keyword evidence="2" id="KW-0843">Virulence</keyword>
<feature type="domain" description="LysM" evidence="5">
    <location>
        <begin position="237"/>
        <end position="283"/>
    </location>
</feature>
<dbReference type="HOGENOM" id="CLU_010591_2_0_1"/>
<feature type="compositionally biased region" description="Low complexity" evidence="3">
    <location>
        <begin position="97"/>
        <end position="107"/>
    </location>
</feature>
<dbReference type="AlphaFoldDB" id="A0A059IZV2"/>
<protein>
    <recommendedName>
        <fullName evidence="5">LysM domain-containing protein</fullName>
    </recommendedName>
</protein>
<evidence type="ECO:0000313" key="6">
    <source>
        <dbReference type="EMBL" id="KDB21054.1"/>
    </source>
</evidence>
<dbReference type="Pfam" id="PF01476">
    <property type="entry name" value="LysM"/>
    <property type="match status" value="3"/>
</dbReference>
<dbReference type="InterPro" id="IPR018392">
    <property type="entry name" value="LysM"/>
</dbReference>
<keyword evidence="4" id="KW-0732">Signal</keyword>
<keyword evidence="1" id="KW-0147">Chitin-binding</keyword>
<dbReference type="OrthoDB" id="4173988at2759"/>
<evidence type="ECO:0000256" key="2">
    <source>
        <dbReference type="ARBA" id="ARBA00023026"/>
    </source>
</evidence>
<dbReference type="CDD" id="cd00118">
    <property type="entry name" value="LysM"/>
    <property type="match status" value="3"/>
</dbReference>
<evidence type="ECO:0000256" key="1">
    <source>
        <dbReference type="ARBA" id="ARBA00022669"/>
    </source>
</evidence>
<dbReference type="SUPFAM" id="SSF54106">
    <property type="entry name" value="LysM domain"/>
    <property type="match status" value="3"/>
</dbReference>
<feature type="signal peptide" evidence="4">
    <location>
        <begin position="1"/>
        <end position="22"/>
    </location>
</feature>
<reference evidence="6 7" key="1">
    <citation type="submission" date="2014-02" db="EMBL/GenBank/DDBJ databases">
        <title>The Genome Sequence of Trichophyton interdigitale MR816.</title>
        <authorList>
            <consortium name="The Broad Institute Genomics Platform"/>
            <person name="Cuomo C.A."/>
            <person name="White T.C."/>
            <person name="Graser Y."/>
            <person name="Martinez-Rossi N."/>
            <person name="Heitman J."/>
            <person name="Young S.K."/>
            <person name="Zeng Q."/>
            <person name="Gargeya S."/>
            <person name="Abouelleil A."/>
            <person name="Alvarado L."/>
            <person name="Chapman S.B."/>
            <person name="Gainer-Dewar J."/>
            <person name="Goldberg J."/>
            <person name="Griggs A."/>
            <person name="Gujja S."/>
            <person name="Hansen M."/>
            <person name="Howarth C."/>
            <person name="Imamovic A."/>
            <person name="Larimer J."/>
            <person name="Martinez D."/>
            <person name="Murphy C."/>
            <person name="Pearson M.D."/>
            <person name="Persinoti G."/>
            <person name="Poon T."/>
            <person name="Priest M."/>
            <person name="Roberts A.D."/>
            <person name="Saif S."/>
            <person name="Shea T.D."/>
            <person name="Sykes S.N."/>
            <person name="Wortman J."/>
            <person name="Nusbaum C."/>
            <person name="Birren B."/>
        </authorList>
    </citation>
    <scope>NUCLEOTIDE SEQUENCE [LARGE SCALE GENOMIC DNA]</scope>
    <source>
        <strain evidence="6 7">MR816</strain>
    </source>
</reference>
<organism evidence="6 7">
    <name type="scientific">Trichophyton interdigitale (strain MR816)</name>
    <dbReference type="NCBI Taxonomy" id="1215338"/>
    <lineage>
        <taxon>Eukaryota</taxon>
        <taxon>Fungi</taxon>
        <taxon>Dikarya</taxon>
        <taxon>Ascomycota</taxon>
        <taxon>Pezizomycotina</taxon>
        <taxon>Eurotiomycetes</taxon>
        <taxon>Eurotiomycetidae</taxon>
        <taxon>Onygenales</taxon>
        <taxon>Arthrodermataceae</taxon>
        <taxon>Trichophyton</taxon>
    </lineage>
</organism>
<dbReference type="SMART" id="SM00257">
    <property type="entry name" value="LysM"/>
    <property type="match status" value="3"/>
</dbReference>
<gene>
    <name evidence="6" type="ORF">H109_06998</name>
</gene>
<dbReference type="PROSITE" id="PS51782">
    <property type="entry name" value="LYSM"/>
    <property type="match status" value="3"/>
</dbReference>
<evidence type="ECO:0000259" key="5">
    <source>
        <dbReference type="PROSITE" id="PS51782"/>
    </source>
</evidence>
<feature type="compositionally biased region" description="Polar residues" evidence="3">
    <location>
        <begin position="82"/>
        <end position="96"/>
    </location>
</feature>
<evidence type="ECO:0000256" key="4">
    <source>
        <dbReference type="SAM" id="SignalP"/>
    </source>
</evidence>
<feature type="region of interest" description="Disordered" evidence="3">
    <location>
        <begin position="82"/>
        <end position="121"/>
    </location>
</feature>
<dbReference type="EMBL" id="AOKY01000628">
    <property type="protein sequence ID" value="KDB21054.1"/>
    <property type="molecule type" value="Genomic_DNA"/>
</dbReference>
<dbReference type="GO" id="GO:0008061">
    <property type="term" value="F:chitin binding"/>
    <property type="evidence" value="ECO:0007669"/>
    <property type="project" value="UniProtKB-KW"/>
</dbReference>
<dbReference type="InterPro" id="IPR036779">
    <property type="entry name" value="LysM_dom_sf"/>
</dbReference>
<evidence type="ECO:0000256" key="3">
    <source>
        <dbReference type="SAM" id="MobiDB-lite"/>
    </source>
</evidence>
<dbReference type="Gene3D" id="3.10.350.10">
    <property type="entry name" value="LysM domain"/>
    <property type="match status" value="3"/>
</dbReference>
<feature type="domain" description="LysM" evidence="5">
    <location>
        <begin position="139"/>
        <end position="185"/>
    </location>
</feature>
<evidence type="ECO:0000313" key="7">
    <source>
        <dbReference type="Proteomes" id="UP000024533"/>
    </source>
</evidence>